<evidence type="ECO:0000313" key="4">
    <source>
        <dbReference type="Proteomes" id="UP000789508"/>
    </source>
</evidence>
<comment type="caution">
    <text evidence="3">The sequence shown here is derived from an EMBL/GenBank/DDBJ whole genome shotgun (WGS) entry which is preliminary data.</text>
</comment>
<organism evidence="3 4">
    <name type="scientific">Ambispora leptoticha</name>
    <dbReference type="NCBI Taxonomy" id="144679"/>
    <lineage>
        <taxon>Eukaryota</taxon>
        <taxon>Fungi</taxon>
        <taxon>Fungi incertae sedis</taxon>
        <taxon>Mucoromycota</taxon>
        <taxon>Glomeromycotina</taxon>
        <taxon>Glomeromycetes</taxon>
        <taxon>Archaeosporales</taxon>
        <taxon>Ambisporaceae</taxon>
        <taxon>Ambispora</taxon>
    </lineage>
</organism>
<sequence>MIDKTEDKVDKLYPYQENVVDKIEEKFNQYLEKIFKQEITVEIPFVCFLKSITGSGKTAMLTATANRLLKQNEKIAVYPLSQLRSTLPTTAGHIIYLATTSTFNINVKNKEDYRLIYDKGEDEGGISGHHFTSQQVDMLLELEPEGIILASGTLTYAGRLGGLIEQAQIKMEDLVVSVPTSDVVGEGLIKTKLRSIGYDEASMGEIINSLIEDLNKLNKLAKKKSLSNLKAIYVLDKCKIDPRKIAVCARVDFNKDNPPDKRFNLFDSSTKNSDYQTFLKAEQLIGRVLRMPERHHYEQDFEDLNTAYFHIKENSNKEFKEIVKKISKELENTVPEIKNEVVLASDKDKLTLCPARKTRYFPKIGTINEDEAKLNIQYILENKVKDYSKVPPSFVEPYGGRTIAEYKIGKSSPANIKWEKFASYNKVSAKNVLRRNIIKINPRALDLTNFNRKEYREKLKFPIGVNSDADNELKIIAQEIVNTFMNTIKLITAYDDCKPIPSISINKKRDIYEFENSVHEKYIVAIETTGKSLLQDKIDRKLFKIESFDREKAKAKSAVIPPSKVVVGVITTTNQQGKYQVYQANENNKPVPVSEAMDMEGCVKLILETKKPTSPLNSPKEVQCFQCQKTFPLVFVVPKWDYSFKNNWDYWTEKEEDGGKFICYAWNKIATFYNVSERTLYRKINHTGKTKQATGRKGKITQNILPLLRTYIEQNNTATQQDMINFLTQQMGLTLHQSNMSRLLKREGITRKKLTYHYTQLDEEKAKAFNEEIKLLLPHFPFIALDECSFYPKLNPRFGYSITSKRAVSKRPGHKGKHYTLLFAISNLKENGVEISAIGDKKNILLMDNARIHHAPRKREEAKLLSTKEQMLKRISKQQTEKQRPRNYEEMKKAIEKINAYKATVLPDICDIYLEARKHIELDKRQKIVADQCEILVRAFARVGIIALIDEATGYQYERENFELQKILKAFISEEIFRLWNLPFTVDNIKRPGFIGKLTNELVYKNLPKGTVVLEKIKEKTPKTKGGHYRYRFHQRLTPEIGREALKKVINSVETLASISKDKDEFLELMKRKYQPEEEKFLTENKDFDQMLKTAINTPPLKLKDLKKKLKKNREGKT</sequence>
<dbReference type="Pfam" id="PF10546">
    <property type="entry name" value="P63C"/>
    <property type="match status" value="1"/>
</dbReference>
<dbReference type="AlphaFoldDB" id="A0A9N9A9T5"/>
<keyword evidence="4" id="KW-1185">Reference proteome</keyword>
<gene>
    <name evidence="3" type="ORF">ALEPTO_LOCUS4659</name>
</gene>
<proteinExistence type="predicted"/>
<reference evidence="3" key="1">
    <citation type="submission" date="2021-06" db="EMBL/GenBank/DDBJ databases">
        <authorList>
            <person name="Kallberg Y."/>
            <person name="Tangrot J."/>
            <person name="Rosling A."/>
        </authorList>
    </citation>
    <scope>NUCLEOTIDE SEQUENCE</scope>
    <source>
        <strain evidence="3">FL130A</strain>
    </source>
</reference>
<dbReference type="Proteomes" id="UP000789508">
    <property type="component" value="Unassembled WGS sequence"/>
</dbReference>
<evidence type="ECO:0000259" key="2">
    <source>
        <dbReference type="Pfam" id="PF13592"/>
    </source>
</evidence>
<dbReference type="EMBL" id="CAJVPS010001119">
    <property type="protein sequence ID" value="CAG8524996.1"/>
    <property type="molecule type" value="Genomic_DNA"/>
</dbReference>
<accession>A0A9N9A9T5</accession>
<dbReference type="OrthoDB" id="10443407at2759"/>
<dbReference type="Pfam" id="PF13592">
    <property type="entry name" value="HTH_33"/>
    <property type="match status" value="1"/>
</dbReference>
<name>A0A9N9A9T5_9GLOM</name>
<evidence type="ECO:0000313" key="3">
    <source>
        <dbReference type="EMBL" id="CAG8524996.1"/>
    </source>
</evidence>
<feature type="domain" description="Winged helix-turn helix" evidence="2">
    <location>
        <begin position="719"/>
        <end position="772"/>
    </location>
</feature>
<dbReference type="InterPro" id="IPR018874">
    <property type="entry name" value="Phage_Mx8_p63_C"/>
</dbReference>
<feature type="domain" description="Bacteriophage Mx8 p63 C-terminal" evidence="1">
    <location>
        <begin position="974"/>
        <end position="1046"/>
    </location>
</feature>
<dbReference type="SUPFAM" id="SSF46689">
    <property type="entry name" value="Homeodomain-like"/>
    <property type="match status" value="1"/>
</dbReference>
<evidence type="ECO:0000259" key="1">
    <source>
        <dbReference type="Pfam" id="PF10546"/>
    </source>
</evidence>
<protein>
    <submittedName>
        <fullName evidence="3">10899_t:CDS:1</fullName>
    </submittedName>
</protein>
<dbReference type="InterPro" id="IPR025959">
    <property type="entry name" value="Winged_HTH_dom"/>
</dbReference>
<dbReference type="InterPro" id="IPR009057">
    <property type="entry name" value="Homeodomain-like_sf"/>
</dbReference>